<dbReference type="RefSeq" id="XP_008073331.1">
    <property type="nucleotide sequence ID" value="XM_008075140.1"/>
</dbReference>
<dbReference type="Proteomes" id="UP000011081">
    <property type="component" value="Unassembled WGS sequence"/>
</dbReference>
<gene>
    <name evidence="1" type="ORF">VCUG_00313</name>
</gene>
<evidence type="ECO:0000313" key="1">
    <source>
        <dbReference type="EMBL" id="ELA48272.1"/>
    </source>
</evidence>
<protein>
    <submittedName>
        <fullName evidence="1">Uncharacterized protein</fullName>
    </submittedName>
</protein>
<dbReference type="InParanoid" id="L2GY40"/>
<dbReference type="GeneID" id="19878202"/>
<dbReference type="VEuPathDB" id="MicrosporidiaDB:VCUG_00313"/>
<proteinExistence type="predicted"/>
<reference evidence="2" key="1">
    <citation type="submission" date="2011-03" db="EMBL/GenBank/DDBJ databases">
        <title>The genome sequence of Vavraia culicis strain floridensis.</title>
        <authorList>
            <consortium name="The Broad Institute Genome Sequencing Platform"/>
            <person name="Cuomo C."/>
            <person name="Becnel J."/>
            <person name="Sanscrainte N."/>
            <person name="Young S.K."/>
            <person name="Zeng Q."/>
            <person name="Gargeya S."/>
            <person name="Fitzgerald M."/>
            <person name="Haas B."/>
            <person name="Abouelleil A."/>
            <person name="Alvarado L."/>
            <person name="Arachchi H.M."/>
            <person name="Berlin A."/>
            <person name="Chapman S.B."/>
            <person name="Gearin G."/>
            <person name="Goldberg J."/>
            <person name="Griggs A."/>
            <person name="Gujja S."/>
            <person name="Hansen M."/>
            <person name="Heiman D."/>
            <person name="Howarth C."/>
            <person name="Larimer J."/>
            <person name="Lui A."/>
            <person name="MacDonald P.J.P."/>
            <person name="McCowen C."/>
            <person name="Montmayeur A."/>
            <person name="Murphy C."/>
            <person name="Neiman D."/>
            <person name="Pearson M."/>
            <person name="Priest M."/>
            <person name="Roberts A."/>
            <person name="Saif S."/>
            <person name="Shea T."/>
            <person name="Sisk P."/>
            <person name="Stolte C."/>
            <person name="Sykes S."/>
            <person name="Wortman J."/>
            <person name="Nusbaum C."/>
            <person name="Birren B."/>
        </authorList>
    </citation>
    <scope>NUCLEOTIDE SEQUENCE [LARGE SCALE GENOMIC DNA]</scope>
    <source>
        <strain evidence="2">floridensis</strain>
    </source>
</reference>
<organism evidence="1 2">
    <name type="scientific">Vavraia culicis (isolate floridensis)</name>
    <name type="common">Microsporidian parasite</name>
    <dbReference type="NCBI Taxonomy" id="948595"/>
    <lineage>
        <taxon>Eukaryota</taxon>
        <taxon>Fungi</taxon>
        <taxon>Fungi incertae sedis</taxon>
        <taxon>Microsporidia</taxon>
        <taxon>Pleistophoridae</taxon>
        <taxon>Vavraia</taxon>
    </lineage>
</organism>
<name>L2GY40_VAVCU</name>
<dbReference type="AlphaFoldDB" id="L2GY40"/>
<accession>L2GY40</accession>
<dbReference type="HOGENOM" id="CLU_2308198_0_0_1"/>
<evidence type="ECO:0000313" key="2">
    <source>
        <dbReference type="Proteomes" id="UP000011081"/>
    </source>
</evidence>
<dbReference type="EMBL" id="GL877406">
    <property type="protein sequence ID" value="ELA48272.1"/>
    <property type="molecule type" value="Genomic_DNA"/>
</dbReference>
<sequence>MKACYSHRRYRPDRIIRYQFGNTNTTSIDSAERSVTQRRSAPFYTELSYVSCLLLIPCASKTDYCAVVAKIDERFAKNNMMLITQCISFVELNKHGNSAR</sequence>
<keyword evidence="2" id="KW-1185">Reference proteome</keyword>